<comment type="caution">
    <text evidence="1">The sequence shown here is derived from an EMBL/GenBank/DDBJ whole genome shotgun (WGS) entry which is preliminary data.</text>
</comment>
<gene>
    <name evidence="1" type="ORF">ACFSBX_16910</name>
</gene>
<evidence type="ECO:0000313" key="2">
    <source>
        <dbReference type="Proteomes" id="UP001597085"/>
    </source>
</evidence>
<name>A0ABD6CU84_9EURY</name>
<dbReference type="Proteomes" id="UP001597085">
    <property type="component" value="Unassembled WGS sequence"/>
</dbReference>
<dbReference type="RefSeq" id="WP_390278296.1">
    <property type="nucleotide sequence ID" value="NZ_JBHUDK010000016.1"/>
</dbReference>
<keyword evidence="2" id="KW-1185">Reference proteome</keyword>
<sequence>MNSHRNDGPFPVKPGTDEYAVISFFVRNRGEKFTSLEVASVLDISEKRASGVSDRLVEREFLNRAKEGYYVDSKQAKTLQHRLMSVDSAEILHNTAPDDIYTEEGWKDELDSR</sequence>
<dbReference type="EMBL" id="JBHUDK010000016">
    <property type="protein sequence ID" value="MFD1600622.1"/>
    <property type="molecule type" value="Genomic_DNA"/>
</dbReference>
<protein>
    <submittedName>
        <fullName evidence="1">MarR family transcriptional regulator</fullName>
    </submittedName>
</protein>
<accession>A0ABD6CU84</accession>
<reference evidence="1 2" key="1">
    <citation type="journal article" date="2019" name="Int. J. Syst. Evol. Microbiol.">
        <title>The Global Catalogue of Microorganisms (GCM) 10K type strain sequencing project: providing services to taxonomists for standard genome sequencing and annotation.</title>
        <authorList>
            <consortium name="The Broad Institute Genomics Platform"/>
            <consortium name="The Broad Institute Genome Sequencing Center for Infectious Disease"/>
            <person name="Wu L."/>
            <person name="Ma J."/>
        </authorList>
    </citation>
    <scope>NUCLEOTIDE SEQUENCE [LARGE SCALE GENOMIC DNA]</scope>
    <source>
        <strain evidence="1 2">CGMCC 1.12121</strain>
    </source>
</reference>
<evidence type="ECO:0000313" key="1">
    <source>
        <dbReference type="EMBL" id="MFD1600622.1"/>
    </source>
</evidence>
<organism evidence="1 2">
    <name type="scientific">Halobellus rarus</name>
    <dbReference type="NCBI Taxonomy" id="1126237"/>
    <lineage>
        <taxon>Archaea</taxon>
        <taxon>Methanobacteriati</taxon>
        <taxon>Methanobacteriota</taxon>
        <taxon>Stenosarchaea group</taxon>
        <taxon>Halobacteria</taxon>
        <taxon>Halobacteriales</taxon>
        <taxon>Haloferacaceae</taxon>
        <taxon>Halobellus</taxon>
    </lineage>
</organism>
<proteinExistence type="predicted"/>
<dbReference type="AlphaFoldDB" id="A0ABD6CU84"/>